<accession>A0ABS0ICH0</accession>
<evidence type="ECO:0000256" key="4">
    <source>
        <dbReference type="SAM" id="MobiDB-lite"/>
    </source>
</evidence>
<feature type="domain" description="Histidine kinase" evidence="5">
    <location>
        <begin position="142"/>
        <end position="361"/>
    </location>
</feature>
<dbReference type="EMBL" id="JADQDQ010000001">
    <property type="protein sequence ID" value="MBF9236038.1"/>
    <property type="molecule type" value="Genomic_DNA"/>
</dbReference>
<dbReference type="InterPro" id="IPR035965">
    <property type="entry name" value="PAS-like_dom_sf"/>
</dbReference>
<dbReference type="PANTHER" id="PTHR43547:SF2">
    <property type="entry name" value="HYBRID SIGNAL TRANSDUCTION HISTIDINE KINASE C"/>
    <property type="match status" value="1"/>
</dbReference>
<protein>
    <recommendedName>
        <fullName evidence="2">histidine kinase</fullName>
        <ecNumber evidence="2">2.7.13.3</ecNumber>
    </recommendedName>
</protein>
<dbReference type="PRINTS" id="PR00344">
    <property type="entry name" value="BCTRLSENSOR"/>
</dbReference>
<keyword evidence="7" id="KW-1185">Reference proteome</keyword>
<proteinExistence type="predicted"/>
<keyword evidence="3" id="KW-0597">Phosphoprotein</keyword>
<organism evidence="6 7">
    <name type="scientific">Hymenobacter jeongseonensis</name>
    <dbReference type="NCBI Taxonomy" id="2791027"/>
    <lineage>
        <taxon>Bacteria</taxon>
        <taxon>Pseudomonadati</taxon>
        <taxon>Bacteroidota</taxon>
        <taxon>Cytophagia</taxon>
        <taxon>Cytophagales</taxon>
        <taxon>Hymenobacteraceae</taxon>
        <taxon>Hymenobacter</taxon>
    </lineage>
</organism>
<sequence length="377" mass="41647">MSEFADFFLAQAEASAHVQFIYDVAAGRIVFINEAYEKVLHGRRASVNEELPALLARLHPDDRAYLAHYAKLWARGQMPDEAEVRLQHPDQPDQWFCLTPSHHANAAGRVWLGGTLRDISVEKRYQQNADNFNTRKNVTLEILSHDLSAAFAIVQQIAQYIGEEVAIAADSRVGEMLRVLESTSQNSVKMIRDLINLEFLASANTDLKRDRIEVGAALRAPLEDLQREQDLLGHPFAYTLPAEPVYARLDVNKITQVLTNLVSNAIKFTPDGKRVAVRVEAAAGSVRIHVSDEGIGIPVALQPYLFERFTKARRAGLRGEQTTGLGLAICKTIVEWHQGTLRVYSTEGQGTTFTVEIPQAPGPDGQPASAATGEKTS</sequence>
<evidence type="ECO:0000256" key="1">
    <source>
        <dbReference type="ARBA" id="ARBA00000085"/>
    </source>
</evidence>
<evidence type="ECO:0000259" key="5">
    <source>
        <dbReference type="PROSITE" id="PS50109"/>
    </source>
</evidence>
<evidence type="ECO:0000256" key="3">
    <source>
        <dbReference type="ARBA" id="ARBA00022553"/>
    </source>
</evidence>
<evidence type="ECO:0000313" key="7">
    <source>
        <dbReference type="Proteomes" id="UP000597617"/>
    </source>
</evidence>
<dbReference type="PROSITE" id="PS50109">
    <property type="entry name" value="HIS_KIN"/>
    <property type="match status" value="1"/>
</dbReference>
<dbReference type="Gene3D" id="3.30.450.20">
    <property type="entry name" value="PAS domain"/>
    <property type="match status" value="1"/>
</dbReference>
<dbReference type="InterPro" id="IPR036890">
    <property type="entry name" value="HATPase_C_sf"/>
</dbReference>
<dbReference type="EC" id="2.7.13.3" evidence="2"/>
<dbReference type="InterPro" id="IPR000014">
    <property type="entry name" value="PAS"/>
</dbReference>
<dbReference type="CDD" id="cd16922">
    <property type="entry name" value="HATPase_EvgS-ArcB-TorS-like"/>
    <property type="match status" value="1"/>
</dbReference>
<dbReference type="RefSeq" id="WP_196280418.1">
    <property type="nucleotide sequence ID" value="NZ_JADQDQ010000001.1"/>
</dbReference>
<evidence type="ECO:0000313" key="6">
    <source>
        <dbReference type="EMBL" id="MBF9236038.1"/>
    </source>
</evidence>
<dbReference type="PANTHER" id="PTHR43547">
    <property type="entry name" value="TWO-COMPONENT HISTIDINE KINASE"/>
    <property type="match status" value="1"/>
</dbReference>
<dbReference type="Proteomes" id="UP000597617">
    <property type="component" value="Unassembled WGS sequence"/>
</dbReference>
<dbReference type="Pfam" id="PF02518">
    <property type="entry name" value="HATPase_c"/>
    <property type="match status" value="1"/>
</dbReference>
<name>A0ABS0ICH0_9BACT</name>
<dbReference type="SUPFAM" id="SSF55785">
    <property type="entry name" value="PYP-like sensor domain (PAS domain)"/>
    <property type="match status" value="1"/>
</dbReference>
<gene>
    <name evidence="6" type="ORF">I2I05_01395</name>
</gene>
<dbReference type="SMART" id="SM00387">
    <property type="entry name" value="HATPase_c"/>
    <property type="match status" value="1"/>
</dbReference>
<comment type="catalytic activity">
    <reaction evidence="1">
        <text>ATP + protein L-histidine = ADP + protein N-phospho-L-histidine.</text>
        <dbReference type="EC" id="2.7.13.3"/>
    </reaction>
</comment>
<dbReference type="Gene3D" id="3.30.565.10">
    <property type="entry name" value="Histidine kinase-like ATPase, C-terminal domain"/>
    <property type="match status" value="1"/>
</dbReference>
<dbReference type="InterPro" id="IPR005467">
    <property type="entry name" value="His_kinase_dom"/>
</dbReference>
<dbReference type="GO" id="GO:0016301">
    <property type="term" value="F:kinase activity"/>
    <property type="evidence" value="ECO:0007669"/>
    <property type="project" value="UniProtKB-KW"/>
</dbReference>
<keyword evidence="6" id="KW-0418">Kinase</keyword>
<dbReference type="InterPro" id="IPR003594">
    <property type="entry name" value="HATPase_dom"/>
</dbReference>
<keyword evidence="6" id="KW-0808">Transferase</keyword>
<dbReference type="InterPro" id="IPR004358">
    <property type="entry name" value="Sig_transdc_His_kin-like_C"/>
</dbReference>
<feature type="region of interest" description="Disordered" evidence="4">
    <location>
        <begin position="356"/>
        <end position="377"/>
    </location>
</feature>
<evidence type="ECO:0000256" key="2">
    <source>
        <dbReference type="ARBA" id="ARBA00012438"/>
    </source>
</evidence>
<dbReference type="CDD" id="cd00130">
    <property type="entry name" value="PAS"/>
    <property type="match status" value="1"/>
</dbReference>
<reference evidence="6 7" key="1">
    <citation type="submission" date="2020-11" db="EMBL/GenBank/DDBJ databases">
        <authorList>
            <person name="Kim M.K."/>
        </authorList>
    </citation>
    <scope>NUCLEOTIDE SEQUENCE [LARGE SCALE GENOMIC DNA]</scope>
    <source>
        <strain evidence="6 7">BT683</strain>
    </source>
</reference>
<comment type="caution">
    <text evidence="6">The sequence shown here is derived from an EMBL/GenBank/DDBJ whole genome shotgun (WGS) entry which is preliminary data.</text>
</comment>
<dbReference type="SUPFAM" id="SSF55874">
    <property type="entry name" value="ATPase domain of HSP90 chaperone/DNA topoisomerase II/histidine kinase"/>
    <property type="match status" value="1"/>
</dbReference>